<comment type="function">
    <text evidence="1">Acts as a multifunctional adhesin involved in direct interactions with host epithelial cells and host proteins.</text>
</comment>
<keyword evidence="4" id="KW-1185">Reference proteome</keyword>
<organism evidence="3 4">
    <name type="scientific">[Actinobacillus] rossii</name>
    <dbReference type="NCBI Taxonomy" id="123820"/>
    <lineage>
        <taxon>Bacteria</taxon>
        <taxon>Pseudomonadati</taxon>
        <taxon>Pseudomonadota</taxon>
        <taxon>Gammaproteobacteria</taxon>
        <taxon>Pasteurellales</taxon>
        <taxon>Pasteurellaceae</taxon>
    </lineage>
</organism>
<dbReference type="Gene3D" id="2.40.128.710">
    <property type="entry name" value="Surface-adhesin protein E"/>
    <property type="match status" value="1"/>
</dbReference>
<sequence>MTKFIPILFAILTASCVATKPKKIPNIPIEPPQITEAGYLKISQQAHYYADISSVWAETNKRYLVHFDVVINMTKGIYNFDDPTLYAKSMRQSKIINCHTYQLTQLNTDYYSEFWGQGERVPPKKQRQHTIKLRKGSSLYTLGEMLCVNLMR</sequence>
<dbReference type="InterPro" id="IPR043088">
    <property type="entry name" value="Adhesin_E"/>
</dbReference>
<keyword evidence="1" id="KW-0998">Cell outer membrane</keyword>
<gene>
    <name evidence="3" type="ORF">NCTC10801_00794</name>
</gene>
<evidence type="ECO:0000256" key="1">
    <source>
        <dbReference type="PIRNR" id="PIRNR012320"/>
    </source>
</evidence>
<reference evidence="3 4" key="1">
    <citation type="submission" date="2018-06" db="EMBL/GenBank/DDBJ databases">
        <authorList>
            <consortium name="Pathogen Informatics"/>
            <person name="Doyle S."/>
        </authorList>
    </citation>
    <scope>NUCLEOTIDE SEQUENCE [LARGE SCALE GENOMIC DNA]</scope>
    <source>
        <strain evidence="3 4">NCTC10801</strain>
    </source>
</reference>
<name>A0A380TNE4_9PAST</name>
<evidence type="ECO:0000313" key="3">
    <source>
        <dbReference type="EMBL" id="SUT89105.1"/>
    </source>
</evidence>
<accession>A0A380TNE4</accession>
<dbReference type="InterPro" id="IPR016595">
    <property type="entry name" value="Adhesin_E_Pasteurellaceae"/>
</dbReference>
<dbReference type="AlphaFoldDB" id="A0A380TNE4"/>
<evidence type="ECO:0000313" key="4">
    <source>
        <dbReference type="Proteomes" id="UP000254649"/>
    </source>
</evidence>
<proteinExistence type="predicted"/>
<feature type="domain" description="Surface-adhesin protein E-like" evidence="2">
    <location>
        <begin position="43"/>
        <end position="147"/>
    </location>
</feature>
<keyword evidence="1" id="KW-0843">Virulence</keyword>
<dbReference type="PROSITE" id="PS51257">
    <property type="entry name" value="PROKAR_LIPOPROTEIN"/>
    <property type="match status" value="1"/>
</dbReference>
<keyword evidence="1" id="KW-0472">Membrane</keyword>
<evidence type="ECO:0000259" key="2">
    <source>
        <dbReference type="Pfam" id="PF16747"/>
    </source>
</evidence>
<dbReference type="GO" id="GO:0009279">
    <property type="term" value="C:cell outer membrane"/>
    <property type="evidence" value="ECO:0007669"/>
    <property type="project" value="UniProtKB-UniRule"/>
</dbReference>
<dbReference type="EMBL" id="UFRQ01000003">
    <property type="protein sequence ID" value="SUT89105.1"/>
    <property type="molecule type" value="Genomic_DNA"/>
</dbReference>
<dbReference type="GO" id="GO:0009986">
    <property type="term" value="C:cell surface"/>
    <property type="evidence" value="ECO:0007669"/>
    <property type="project" value="UniProtKB-UniRule"/>
</dbReference>
<dbReference type="InterPro" id="IPR031939">
    <property type="entry name" value="Adhesin_E-like"/>
</dbReference>
<protein>
    <recommendedName>
        <fullName evidence="1">Surface-adhesin protein</fullName>
    </recommendedName>
</protein>
<dbReference type="PIRSF" id="PIRSF012320">
    <property type="entry name" value="Prplsmic_HI0178_prd"/>
    <property type="match status" value="1"/>
</dbReference>
<dbReference type="OrthoDB" id="5690556at2"/>
<dbReference type="Proteomes" id="UP000254649">
    <property type="component" value="Unassembled WGS sequence"/>
</dbReference>
<dbReference type="Pfam" id="PF16747">
    <property type="entry name" value="Adhesin_E"/>
    <property type="match status" value="1"/>
</dbReference>